<dbReference type="NCBIfam" id="TIGR02837">
    <property type="entry name" value="spore_II_R"/>
    <property type="match status" value="1"/>
</dbReference>
<dbReference type="STRING" id="1042163.BRLA_c044510"/>
<dbReference type="Pfam" id="PF09551">
    <property type="entry name" value="Spore_II_R"/>
    <property type="match status" value="1"/>
</dbReference>
<dbReference type="RefSeq" id="WP_003334230.1">
    <property type="nucleotide sequence ID" value="NZ_CP007806.1"/>
</dbReference>
<dbReference type="HOGENOM" id="CLU_069310_2_0_9"/>
<dbReference type="Proteomes" id="UP000005850">
    <property type="component" value="Chromosome"/>
</dbReference>
<dbReference type="eggNOG" id="ENOG5031K93">
    <property type="taxonomic scope" value="Bacteria"/>
</dbReference>
<proteinExistence type="predicted"/>
<reference evidence="1 2" key="1">
    <citation type="journal article" date="2011" name="J. Bacteriol.">
        <title>Genome sequence of Brevibacillus laterosporus LMG 15441, a pathogen of invertebrates.</title>
        <authorList>
            <person name="Djukic M."/>
            <person name="Poehlein A."/>
            <person name="Thurmer A."/>
            <person name="Daniel R."/>
        </authorList>
    </citation>
    <scope>NUCLEOTIDE SEQUENCE [LARGE SCALE GENOMIC DNA]</scope>
    <source>
        <strain evidence="1 2">LMG 15441</strain>
    </source>
</reference>
<evidence type="ECO:0000313" key="1">
    <source>
        <dbReference type="EMBL" id="AIG28715.1"/>
    </source>
</evidence>
<dbReference type="KEGG" id="blr:BRLA_c044510"/>
<sequence length="255" mass="29435">MMKRFFFILFGLMIALMSWEGQLASANIHNNGPIPQESIRLRILANSDSVEDQWLKREVRDAIIAEMNKWIKEIHSYDQARLLVADHMNKIKKVVDKTIADRGYSYPAEVYFGRVEFPTKQYGSYIYPAGDYEALRVRIGKAEGQNWWCVLFPPLCFIDLSNGDGIAKREETVDNFSGAVEEAVQVEESEHDTVGNKDLQLQFDKEYSDYYNKKDAGIGQKEMTENIDIPAISPNKQASNVEVRSFLWDKLRSWF</sequence>
<organism evidence="1 2">
    <name type="scientific">Brevibacillus laterosporus LMG 15441</name>
    <dbReference type="NCBI Taxonomy" id="1042163"/>
    <lineage>
        <taxon>Bacteria</taxon>
        <taxon>Bacillati</taxon>
        <taxon>Bacillota</taxon>
        <taxon>Bacilli</taxon>
        <taxon>Bacillales</taxon>
        <taxon>Paenibacillaceae</taxon>
        <taxon>Brevibacillus</taxon>
    </lineage>
</organism>
<accession>A0A075RHP9</accession>
<dbReference type="InterPro" id="IPR014202">
    <property type="entry name" value="Spore_II_R"/>
</dbReference>
<protein>
    <submittedName>
        <fullName evidence="1">Stage II sporulation protein R</fullName>
    </submittedName>
</protein>
<gene>
    <name evidence="1" type="ORF">BRLA_c044510</name>
</gene>
<keyword evidence="2" id="KW-1185">Reference proteome</keyword>
<dbReference type="AlphaFoldDB" id="A0A075RHP9"/>
<name>A0A075RHP9_BRELA</name>
<dbReference type="EMBL" id="CP007806">
    <property type="protein sequence ID" value="AIG28715.1"/>
    <property type="molecule type" value="Genomic_DNA"/>
</dbReference>
<evidence type="ECO:0000313" key="2">
    <source>
        <dbReference type="Proteomes" id="UP000005850"/>
    </source>
</evidence>